<dbReference type="SUPFAM" id="SSF141072">
    <property type="entry name" value="CalX-like"/>
    <property type="match status" value="4"/>
</dbReference>
<gene>
    <name evidence="12" type="ORF">IQ227_22030</name>
</gene>
<evidence type="ECO:0000256" key="3">
    <source>
        <dbReference type="ARBA" id="ARBA00022525"/>
    </source>
</evidence>
<dbReference type="InterPro" id="IPR038081">
    <property type="entry name" value="CalX-like_sf"/>
</dbReference>
<evidence type="ECO:0000256" key="1">
    <source>
        <dbReference type="ARBA" id="ARBA00004370"/>
    </source>
</evidence>
<comment type="subcellular location">
    <subcellularLocation>
        <location evidence="1">Membrane</location>
    </subcellularLocation>
    <subcellularLocation>
        <location evidence="2">Secreted</location>
    </subcellularLocation>
</comment>
<keyword evidence="8" id="KW-0843">Virulence</keyword>
<protein>
    <submittedName>
        <fullName evidence="12">Calcium-binding protein</fullName>
    </submittedName>
</protein>
<dbReference type="InterPro" id="IPR050557">
    <property type="entry name" value="RTX_toxin/Mannuronan_C5-epim"/>
</dbReference>
<feature type="compositionally biased region" description="Gly residues" evidence="10">
    <location>
        <begin position="367"/>
        <end position="379"/>
    </location>
</feature>
<dbReference type="InterPro" id="IPR001343">
    <property type="entry name" value="Hemolysn_Ca-bd"/>
</dbReference>
<dbReference type="InterPro" id="IPR018511">
    <property type="entry name" value="Hemolysin-typ_Ca-bd_CS"/>
</dbReference>
<dbReference type="PANTHER" id="PTHR38340">
    <property type="entry name" value="S-LAYER PROTEIN"/>
    <property type="match status" value="1"/>
</dbReference>
<evidence type="ECO:0000313" key="12">
    <source>
        <dbReference type="EMBL" id="MBE9238624.1"/>
    </source>
</evidence>
<feature type="region of interest" description="Disordered" evidence="10">
    <location>
        <begin position="362"/>
        <end position="385"/>
    </location>
</feature>
<dbReference type="Proteomes" id="UP000606776">
    <property type="component" value="Unassembled WGS sequence"/>
</dbReference>
<dbReference type="InterPro" id="IPR003995">
    <property type="entry name" value="RTX_toxin_determinant-A"/>
</dbReference>
<dbReference type="SUPFAM" id="SSF51120">
    <property type="entry name" value="beta-Roll"/>
    <property type="match status" value="7"/>
</dbReference>
<keyword evidence="6" id="KW-0677">Repeat</keyword>
<dbReference type="InterPro" id="IPR011049">
    <property type="entry name" value="Serralysin-like_metalloprot_C"/>
</dbReference>
<dbReference type="Pfam" id="PF00353">
    <property type="entry name" value="HemolysinCabind"/>
    <property type="match status" value="9"/>
</dbReference>
<feature type="domain" description="Calx-beta" evidence="11">
    <location>
        <begin position="928"/>
        <end position="1028"/>
    </location>
</feature>
<dbReference type="SMART" id="SM00237">
    <property type="entry name" value="Calx_beta"/>
    <property type="match status" value="3"/>
</dbReference>
<feature type="domain" description="Calx-beta" evidence="11">
    <location>
        <begin position="1041"/>
        <end position="1138"/>
    </location>
</feature>
<keyword evidence="3" id="KW-0964">Secreted</keyword>
<dbReference type="PRINTS" id="PR01488">
    <property type="entry name" value="RTXTOXINA"/>
</dbReference>
<evidence type="ECO:0000256" key="6">
    <source>
        <dbReference type="ARBA" id="ARBA00022737"/>
    </source>
</evidence>
<feature type="domain" description="Calx-beta" evidence="11">
    <location>
        <begin position="815"/>
        <end position="915"/>
    </location>
</feature>
<evidence type="ECO:0000256" key="4">
    <source>
        <dbReference type="ARBA" id="ARBA00022656"/>
    </source>
</evidence>
<evidence type="ECO:0000256" key="9">
    <source>
        <dbReference type="ARBA" id="ARBA00023136"/>
    </source>
</evidence>
<name>A0ABR9VJF0_9CYAN</name>
<dbReference type="PANTHER" id="PTHR38340:SF1">
    <property type="entry name" value="S-LAYER PROTEIN"/>
    <property type="match status" value="1"/>
</dbReference>
<comment type="caution">
    <text evidence="12">The sequence shown here is derived from an EMBL/GenBank/DDBJ whole genome shotgun (WGS) entry which is preliminary data.</text>
</comment>
<feature type="region of interest" description="Disordered" evidence="10">
    <location>
        <begin position="531"/>
        <end position="553"/>
    </location>
</feature>
<evidence type="ECO:0000256" key="2">
    <source>
        <dbReference type="ARBA" id="ARBA00004613"/>
    </source>
</evidence>
<dbReference type="Gene3D" id="2.150.10.10">
    <property type="entry name" value="Serralysin-like metalloprotease, C-terminal"/>
    <property type="match status" value="6"/>
</dbReference>
<accession>A0ABR9VJF0</accession>
<proteinExistence type="predicted"/>
<dbReference type="EMBL" id="JADEWB010000193">
    <property type="protein sequence ID" value="MBE9238624.1"/>
    <property type="molecule type" value="Genomic_DNA"/>
</dbReference>
<organism evidence="12 13">
    <name type="scientific">Sphaerospermopsis aphanizomenoides LEGE 00250</name>
    <dbReference type="NCBI Taxonomy" id="2777972"/>
    <lineage>
        <taxon>Bacteria</taxon>
        <taxon>Bacillati</taxon>
        <taxon>Cyanobacteriota</taxon>
        <taxon>Cyanophyceae</taxon>
        <taxon>Nostocales</taxon>
        <taxon>Aphanizomenonaceae</taxon>
        <taxon>Sphaerospermopsis</taxon>
        <taxon>Sphaerospermopsis aphanizomenoides</taxon>
    </lineage>
</organism>
<keyword evidence="7" id="KW-0106">Calcium</keyword>
<dbReference type="PRINTS" id="PR00313">
    <property type="entry name" value="CABNDNGRPT"/>
</dbReference>
<evidence type="ECO:0000256" key="8">
    <source>
        <dbReference type="ARBA" id="ARBA00023026"/>
    </source>
</evidence>
<keyword evidence="9" id="KW-0472">Membrane</keyword>
<reference evidence="12 13" key="1">
    <citation type="submission" date="2020-10" db="EMBL/GenBank/DDBJ databases">
        <authorList>
            <person name="Castelo-Branco R."/>
            <person name="Eusebio N."/>
            <person name="Adriana R."/>
            <person name="Vieira A."/>
            <person name="Brugerolle De Fraissinette N."/>
            <person name="Rezende De Castro R."/>
            <person name="Schneider M.P."/>
            <person name="Vasconcelos V."/>
            <person name="Leao P.N."/>
        </authorList>
    </citation>
    <scope>NUCLEOTIDE SEQUENCE [LARGE SCALE GENOMIC DNA]</scope>
    <source>
        <strain evidence="12 13">LEGE 00250</strain>
    </source>
</reference>
<evidence type="ECO:0000313" key="13">
    <source>
        <dbReference type="Proteomes" id="UP000606776"/>
    </source>
</evidence>
<evidence type="ECO:0000259" key="11">
    <source>
        <dbReference type="SMART" id="SM00237"/>
    </source>
</evidence>
<evidence type="ECO:0000256" key="10">
    <source>
        <dbReference type="SAM" id="MobiDB-lite"/>
    </source>
</evidence>
<dbReference type="PROSITE" id="PS00330">
    <property type="entry name" value="HEMOLYSIN_CALCIUM"/>
    <property type="match status" value="12"/>
</dbReference>
<keyword evidence="4" id="KW-0800">Toxin</keyword>
<dbReference type="RefSeq" id="WP_193944045.1">
    <property type="nucleotide sequence ID" value="NZ_JADEWB010000193.1"/>
</dbReference>
<dbReference type="InterPro" id="IPR003644">
    <property type="entry name" value="Calx_beta"/>
</dbReference>
<dbReference type="Pfam" id="PF03160">
    <property type="entry name" value="Calx-beta"/>
    <property type="match status" value="4"/>
</dbReference>
<sequence length="1473" mass="150250">MITLLNDALTLTYNQLSVFSSLNIFWQVLETACGTQYNRSFAEILRLQWLSGDFSQLPQIEILDSNILGGSNGAYASSNNKIYLSANFVATATLETLVGTLLEEIGHFVDAQINNLDSAGDEGAIFAELVQGYSLNTQTLQALKAEDDHATITVNGQVIQVEQQDFTGTAENDTITGTTGNDFLYGLAGNDTLNGGDGQDRLEGGDGDDLLSGGAGDDSTWNNYFGLFGGDGNDTLNGEAGNDNLFGNDGNDILNGGSEDDYLDGGAGSDTIDGGLGNDTLYLDYSAQITPITITYTDTQVVTSGGGDTFKAIEGVNLLSGSGADNLNFIATSLNSNIQGGGGNDFIAVGSGNDLLYGQDGNDTLNAGGGQDRLEGGAGDDLLSGGAGDDSTWNNYFGLFGGDGNDTLNGEAGNDNLFGNDGNDILNGGSEDDYLDGGAGSDTIDGGSGNDTLYLDYSAQITPITITYTDTQVVTSGGGDTFKAIEGVNLLSGSGADNLNFIATSLNSNIQGGGGNDFIAVGSADDRLYGQDGNDTLNAGNGRDRLEGGSGDDVLSGGAGSDGFYHDQGLFGGDGNDILNGEAGNDQLYGEGGNDTLQGTNGGAGEYDYLNGGSGSDRFILGHATWIGYDDGNSTTNGDTDYADIAEFNADGGDVIQLQGTSSNYLLTVAGADTQILINKPGTETDEIIGIVRNQTALSLTGSSFAYVSLSTITLAVAPTSVLEDGTTNLVYTFTRTGITTNALTVNYGITGTADSTDYTGATPGTGKTISFAAGASTATLTIDPTADTTIEANETVALTLVAGTGYNRGTTTAVTGTITNDDPTITLAVAPSSVTEDGTTNLVYTFTRTGITTNALTVNYGINGTADSTDYTGATPGTGKTISFAAGASTATLTIDPTADTTIESDETVALTLVAGTGYTLGTTTAVTGTITNDDPTITLAVAPSSVTEDGTTNLVYTFTRTGITTNALTVNYGINGTADSTDYTGATPGTGKTITFAAGASTATLTIDPTADITTESNDTVAITLAAGTGYTLGTTTAVTGTIVNDDFGTISINDITVVEGKDANAFLTVSLSNPNTQPISVNYAITPVNATANVDYTSVTGTLTIAANTSFGTISIPILNDNLNEPDEAFTVNLSNPINAPINPNAGIGEVIITDTWQSTLTRTLPTGVENLKLIGSAAINGTGNAGNNVLTGNSANNTLAGLNGNDIYAFVANSALGIDTITEITTGGIDTFDFTGTTVGVNVNLGVTTSQTVNSNLKLILSANNVIENATGGTGNDRLTGNTLNNTLSGGDGNDQLQGLAGNDTIWGGAGNDILNGGNGDDYLIGETGDDNLTGGAGNDNLWGGLGDDILTGGLGNDQYLFQTNSVFNTSLGVDYISEFEGGLDKIVLSKTTFNAITNAVGQTLTDFAVVTDDDLVNASNARIVYSQGTGSLFYNQDGNVLGTGTVFEFARVGNVDITLSSSDFSLVV</sequence>
<dbReference type="Gene3D" id="2.60.40.2030">
    <property type="match status" value="4"/>
</dbReference>
<keyword evidence="13" id="KW-1185">Reference proteome</keyword>
<keyword evidence="5" id="KW-0732">Signal</keyword>
<evidence type="ECO:0000256" key="5">
    <source>
        <dbReference type="ARBA" id="ARBA00022729"/>
    </source>
</evidence>
<evidence type="ECO:0000256" key="7">
    <source>
        <dbReference type="ARBA" id="ARBA00022837"/>
    </source>
</evidence>